<organism evidence="1 2">
    <name type="scientific">Hexamita inflata</name>
    <dbReference type="NCBI Taxonomy" id="28002"/>
    <lineage>
        <taxon>Eukaryota</taxon>
        <taxon>Metamonada</taxon>
        <taxon>Diplomonadida</taxon>
        <taxon>Hexamitidae</taxon>
        <taxon>Hexamitinae</taxon>
        <taxon>Hexamita</taxon>
    </lineage>
</organism>
<keyword evidence="2" id="KW-1185">Reference proteome</keyword>
<sequence>MSTRISPKTVLITREQLRSRSVDNRKFQRLIPKGLPAVYHQKQEPKVDIVKSMSLPRNSILNQVFHPQKTLFKGFTAGYSKILRRADNVNIENLINLGAQVIIDQHGFTHVKQHTEKHLLVTGRTADELSVTAPLISVHENNFEEEETIKPQDLQFRNRFHKIRANWPQFLQKVSTGKDIVKYLSFMVKFTQFLSYSQKVLDNNTYNELLSALLPVNNLRLLILTLVQLVSAPKLVRTVMFLINELLRLDFRTNNINYVKPILRCIGTEYLQKLLLITKGTDTGLIYAKLQWALVAMDVVGIGEASLYEATISYANTQMKIKDANVSPVNNQSTLNTQTNLTGTLNMSGTQQSMEIVQSAEQLQSQQNSQQLSAEQIQQQLNIQSAEQIHNLADQKLQTTQIDQELSDKETFATEPRLQLKSQQEMNQRINQIRSKSAVLHKPVLPPTTPIDNPRNNSELQNEAIHFKFVQDVNLDLNLTVQPHSLGLISSITLQPTSFDILQRYTVQINSDCQNLFALVFWEPKQDVNAFENNNPQFLTQQRKINELREKYELKTKQKRQTESFQQKIQMHLRKALDSVDFEDFLQRQNTNQKVFQELGEVEIEQNSQIQLCTFKITDNLQFSFDTYQNSRSLVICFIARRNINKGVIKSLSLLQFAPHHPLPNNILKAPNCVFRKYATERLLLKKYQVVPKPTKMYFYINLKQIQKPQLIKILDQNKQHILPDRIILAPINDLTADLDLFFGKYKTTVKMIETLETLGVKIQEVKLPNVHNATDDIFQGVLEELMAGKTSFGTLGNLAQQIFTEVLQEVKGNENTEDDKMEIPEFQSLLSSQLQSIVIETQPSANIAKPIIEQQEQNQSQEFEEVRME</sequence>
<evidence type="ECO:0000313" key="2">
    <source>
        <dbReference type="Proteomes" id="UP001642409"/>
    </source>
</evidence>
<dbReference type="Proteomes" id="UP001642409">
    <property type="component" value="Unassembled WGS sequence"/>
</dbReference>
<comment type="caution">
    <text evidence="1">The sequence shown here is derived from an EMBL/GenBank/DDBJ whole genome shotgun (WGS) entry which is preliminary data.</text>
</comment>
<accession>A0ABP1GGU4</accession>
<name>A0ABP1GGU4_9EUKA</name>
<reference evidence="1 2" key="1">
    <citation type="submission" date="2024-07" db="EMBL/GenBank/DDBJ databases">
        <authorList>
            <person name="Akdeniz Z."/>
        </authorList>
    </citation>
    <scope>NUCLEOTIDE SEQUENCE [LARGE SCALE GENOMIC DNA]</scope>
</reference>
<gene>
    <name evidence="1" type="ORF">HINF_LOCUS1277</name>
</gene>
<proteinExistence type="predicted"/>
<evidence type="ECO:0000313" key="1">
    <source>
        <dbReference type="EMBL" id="CAL5971337.1"/>
    </source>
</evidence>
<protein>
    <submittedName>
        <fullName evidence="1">Uncharacterized protein</fullName>
    </submittedName>
</protein>
<dbReference type="EMBL" id="CAXDID020000002">
    <property type="protein sequence ID" value="CAL5971337.1"/>
    <property type="molecule type" value="Genomic_DNA"/>
</dbReference>